<dbReference type="KEGG" id="san:gbs0224"/>
<name>Q8E7D0_STRA3</name>
<dbReference type="Proteomes" id="UP000000823">
    <property type="component" value="Chromosome"/>
</dbReference>
<evidence type="ECO:0000256" key="1">
    <source>
        <dbReference type="SAM" id="Phobius"/>
    </source>
</evidence>
<keyword evidence="1" id="KW-0472">Membrane</keyword>
<organism evidence="2">
    <name type="scientific">Streptococcus agalactiae serotype III (strain NEM316)</name>
    <dbReference type="NCBI Taxonomy" id="211110"/>
    <lineage>
        <taxon>Bacteria</taxon>
        <taxon>Bacillati</taxon>
        <taxon>Bacillota</taxon>
        <taxon>Bacilli</taxon>
        <taxon>Lactobacillales</taxon>
        <taxon>Streptococcaceae</taxon>
        <taxon>Streptococcus</taxon>
    </lineage>
</organism>
<gene>
    <name evidence="2" type="ordered locus">gbs0224</name>
</gene>
<keyword evidence="1" id="KW-1133">Transmembrane helix</keyword>
<protein>
    <recommendedName>
        <fullName evidence="3">DUF1433 domain-containing protein</fullName>
    </recommendedName>
</protein>
<accession>Q8E7D0</accession>
<dbReference type="HOGENOM" id="CLU_153271_0_0_9"/>
<reference evidence="2" key="1">
    <citation type="journal article" date="2002" name="Mol. Microbiol.">
        <title>Genome sequence of Streptococcus agalactiae, a pathogen causing invasive neonatal disease.</title>
        <authorList>
            <person name="Glaser P."/>
            <person name="Rusniok C."/>
            <person name="Buchrieser C."/>
            <person name="Chevalier F."/>
            <person name="Frangeul L."/>
            <person name="Msadek T."/>
            <person name="Zouine M."/>
            <person name="Couve E."/>
            <person name="Lalioui L."/>
            <person name="Poyart C."/>
            <person name="Trieu-Cuot P."/>
            <person name="Kunst F."/>
        </authorList>
    </citation>
    <scope>NUCLEOTIDE SEQUENCE [LARGE SCALE GENOMIC DNA]</scope>
    <source>
        <strain evidence="2">NEM316</strain>
    </source>
</reference>
<evidence type="ECO:0008006" key="3">
    <source>
        <dbReference type="Google" id="ProtNLM"/>
    </source>
</evidence>
<evidence type="ECO:0000313" key="2">
    <source>
        <dbReference type="EMBL" id="CAD45869.1"/>
    </source>
</evidence>
<proteinExistence type="predicted"/>
<feature type="transmembrane region" description="Helical" evidence="1">
    <location>
        <begin position="6"/>
        <end position="25"/>
    </location>
</feature>
<dbReference type="AlphaFoldDB" id="Q8E7D0"/>
<dbReference type="RefSeq" id="WP_000749962.1">
    <property type="nucleotide sequence ID" value="NC_004368.1"/>
</dbReference>
<dbReference type="EMBL" id="AL766844">
    <property type="protein sequence ID" value="CAD45869.1"/>
    <property type="molecule type" value="Genomic_DNA"/>
</dbReference>
<keyword evidence="1" id="KW-0812">Transmembrane</keyword>
<sequence length="135" mass="15777">MKKSTQIILLIVALFILVFSGGFYMKEQQRKEELKRNREYEVSLVKVLKNSYENIEEIKITHPVSTEMPGDWNCTVRISFNDKKSIKYSLTHNKDSKKNYSGSLNETEMDFLEDRTGTTHNTVKVIFSNGQEKFE</sequence>